<feature type="signal peptide" evidence="2">
    <location>
        <begin position="1"/>
        <end position="23"/>
    </location>
</feature>
<proteinExistence type="predicted"/>
<reference evidence="3" key="1">
    <citation type="submission" date="2016-02" db="EMBL/GenBank/DDBJ databases">
        <title>Genome sequence of Bacillus trypoxylicola KCTC 13244(T).</title>
        <authorList>
            <person name="Jeong H."/>
            <person name="Park S.-H."/>
            <person name="Choi S.-K."/>
        </authorList>
    </citation>
    <scope>NUCLEOTIDE SEQUENCE [LARGE SCALE GENOMIC DNA]</scope>
    <source>
        <strain evidence="3">KCTC 13244</strain>
    </source>
</reference>
<protein>
    <recommendedName>
        <fullName evidence="5">Copper amine oxidase</fullName>
    </recommendedName>
</protein>
<keyword evidence="2" id="KW-0732">Signal</keyword>
<dbReference type="EMBL" id="LTAO01000034">
    <property type="protein sequence ID" value="KYG28249.1"/>
    <property type="molecule type" value="Genomic_DNA"/>
</dbReference>
<keyword evidence="1" id="KW-0812">Transmembrane</keyword>
<evidence type="ECO:0000313" key="4">
    <source>
        <dbReference type="Proteomes" id="UP000075806"/>
    </source>
</evidence>
<dbReference type="RefSeq" id="WP_061949671.1">
    <property type="nucleotide sequence ID" value="NZ_LTAO01000034.1"/>
</dbReference>
<sequence>MKFRKTILTLIAFLLLTPTFAFAENSNNPTETPAVELRSALSHLLSEHFVLAFKSMTMHYDQAPGADEAQMALEENAADMKPAIASLYGDEGAEEFDRIFADHNKYTADYAVAVREEDQEAQEEATEMLDMFIEDFSSFLGEATEGNLPKEAAMEVLEIHEQQVEDAFNAYVDGDYETAYMTFREGYMHMFDVSAALTEAIVAQFPDDFEGSLSNTDAADLRMDLSSLTAEHFLLATTGMIKEFSESPDLDFVSWAEDENTADLKAAISSIYGEEGGNQFEMIWQGNHIVAQSEYVTAVKNEDEEAKQEAIDKLNTFAIEFGEFVGEATENNLPAETVTELVNKHEEQVMMTFDLYVAEDFDASYDQFREGYAFMFDIGKGLSTAIATQHSEMFEEDNMPGMPKTGMGGMSQSSSLFPTALYLLAGMLIITGGVVGLKKFKSERA</sequence>
<keyword evidence="4" id="KW-1185">Reference proteome</keyword>
<feature type="chain" id="PRO_5007833074" description="Copper amine oxidase" evidence="2">
    <location>
        <begin position="24"/>
        <end position="445"/>
    </location>
</feature>
<evidence type="ECO:0000256" key="2">
    <source>
        <dbReference type="SAM" id="SignalP"/>
    </source>
</evidence>
<keyword evidence="1" id="KW-1133">Transmembrane helix</keyword>
<dbReference type="STRING" id="519424.AZF04_10145"/>
<evidence type="ECO:0000256" key="1">
    <source>
        <dbReference type="SAM" id="Phobius"/>
    </source>
</evidence>
<evidence type="ECO:0008006" key="5">
    <source>
        <dbReference type="Google" id="ProtNLM"/>
    </source>
</evidence>
<organism evidence="3 4">
    <name type="scientific">Alkalihalobacillus trypoxylicola</name>
    <dbReference type="NCBI Taxonomy" id="519424"/>
    <lineage>
        <taxon>Bacteria</taxon>
        <taxon>Bacillati</taxon>
        <taxon>Bacillota</taxon>
        <taxon>Bacilli</taxon>
        <taxon>Bacillales</taxon>
        <taxon>Bacillaceae</taxon>
        <taxon>Alkalihalobacillus</taxon>
    </lineage>
</organism>
<dbReference type="AlphaFoldDB" id="A0A162D623"/>
<accession>A0A162D623</accession>
<name>A0A162D623_9BACI</name>
<dbReference type="OrthoDB" id="2657432at2"/>
<comment type="caution">
    <text evidence="3">The sequence shown here is derived from an EMBL/GenBank/DDBJ whole genome shotgun (WGS) entry which is preliminary data.</text>
</comment>
<dbReference type="Proteomes" id="UP000075806">
    <property type="component" value="Unassembled WGS sequence"/>
</dbReference>
<evidence type="ECO:0000313" key="3">
    <source>
        <dbReference type="EMBL" id="KYG28249.1"/>
    </source>
</evidence>
<gene>
    <name evidence="3" type="ORF">AZF04_10145</name>
</gene>
<feature type="transmembrane region" description="Helical" evidence="1">
    <location>
        <begin position="420"/>
        <end position="437"/>
    </location>
</feature>
<keyword evidence="1" id="KW-0472">Membrane</keyword>